<feature type="transmembrane region" description="Helical" evidence="1">
    <location>
        <begin position="118"/>
        <end position="139"/>
    </location>
</feature>
<protein>
    <recommendedName>
        <fullName evidence="5">DUF2178 domain-containing protein</fullName>
    </recommendedName>
</protein>
<dbReference type="Proteomes" id="UP001368318">
    <property type="component" value="Chromosome"/>
</dbReference>
<dbReference type="EMBL" id="CP136924">
    <property type="protein sequence ID" value="WXA03894.1"/>
    <property type="molecule type" value="Genomic_DNA"/>
</dbReference>
<accession>A0AAU6P228</accession>
<evidence type="ECO:0000313" key="4">
    <source>
        <dbReference type="Proteomes" id="UP001368318"/>
    </source>
</evidence>
<proteinExistence type="predicted"/>
<dbReference type="KEGG" id="mcaa:R3L15_02165"/>
<evidence type="ECO:0008006" key="5">
    <source>
        <dbReference type="Google" id="ProtNLM"/>
    </source>
</evidence>
<feature type="transmembrane region" description="Helical" evidence="1">
    <location>
        <begin position="88"/>
        <end position="106"/>
    </location>
</feature>
<evidence type="ECO:0000313" key="2">
    <source>
        <dbReference type="EMBL" id="WXA03894.1"/>
    </source>
</evidence>
<evidence type="ECO:0000256" key="1">
    <source>
        <dbReference type="SAM" id="Phobius"/>
    </source>
</evidence>
<name>A0AAU6P228_9FLAO</name>
<dbReference type="AlphaFoldDB" id="A0AAU6P228"/>
<feature type="transmembrane region" description="Helical" evidence="1">
    <location>
        <begin position="47"/>
        <end position="67"/>
    </location>
</feature>
<gene>
    <name evidence="3" type="ORF">R3L15_02165</name>
    <name evidence="2" type="ORF">R3L16_05230</name>
</gene>
<sequence>MFKLLPHRFKKMGLIIAPIGFFLWLVMQKGWISSFSKIIGLTNPTLLNISFAILGFFSFMFGLYALAFSKEKIEDEMIKNIRLESFQFAALLQIVIITIGLIWVGLMKNPPKDAGLMLFFIATIFIFWLTYITRFNYILHFEIYKHEE</sequence>
<keyword evidence="4" id="KW-1185">Reference proteome</keyword>
<organism evidence="2 4">
    <name type="scientific">Mangrovimonas cancribranchiae</name>
    <dbReference type="NCBI Taxonomy" id="3080055"/>
    <lineage>
        <taxon>Bacteria</taxon>
        <taxon>Pseudomonadati</taxon>
        <taxon>Bacteroidota</taxon>
        <taxon>Flavobacteriia</taxon>
        <taxon>Flavobacteriales</taxon>
        <taxon>Flavobacteriaceae</taxon>
        <taxon>Mangrovimonas</taxon>
    </lineage>
</organism>
<dbReference type="EMBL" id="CP136925">
    <property type="protein sequence ID" value="WXA13685.1"/>
    <property type="molecule type" value="Genomic_DNA"/>
</dbReference>
<feature type="transmembrane region" description="Helical" evidence="1">
    <location>
        <begin position="12"/>
        <end position="27"/>
    </location>
</feature>
<keyword evidence="1" id="KW-1133">Transmembrane helix</keyword>
<keyword evidence="1" id="KW-0472">Membrane</keyword>
<keyword evidence="1" id="KW-0812">Transmembrane</keyword>
<evidence type="ECO:0000313" key="3">
    <source>
        <dbReference type="EMBL" id="WXA13685.1"/>
    </source>
</evidence>
<dbReference type="RefSeq" id="WP_338732972.1">
    <property type="nucleotide sequence ID" value="NZ_CP136924.1"/>
</dbReference>
<reference evidence="2 4" key="1">
    <citation type="submission" date="2023-10" db="EMBL/GenBank/DDBJ databases">
        <title>Culture-based analysis of two novel bacteria associated with mangrove crab gills.</title>
        <authorList>
            <person name="Yang X."/>
            <person name="Garuglieri E."/>
            <person name="Van Goethem M.W."/>
            <person name="Fusi M."/>
            <person name="Marasco R."/>
            <person name="Daffonchio D.G."/>
        </authorList>
    </citation>
    <scope>NUCLEOTIDE SEQUENCE [LARGE SCALE GENOMIC DNA]</scope>
    <source>
        <strain evidence="3">UG2-1</strain>
        <strain evidence="2">UG2-2</strain>
        <strain evidence="4">UG2_2</strain>
    </source>
</reference>